<reference evidence="1" key="1">
    <citation type="submission" date="2020-10" db="EMBL/GenBank/DDBJ databases">
        <authorList>
            <person name="Gilroy R."/>
        </authorList>
    </citation>
    <scope>NUCLEOTIDE SEQUENCE</scope>
    <source>
        <strain evidence="1">14700</strain>
    </source>
</reference>
<accession>A0A9D9NCG3</accession>
<protein>
    <submittedName>
        <fullName evidence="1">Uncharacterized protein</fullName>
    </submittedName>
</protein>
<evidence type="ECO:0000313" key="1">
    <source>
        <dbReference type="EMBL" id="MBO8468677.1"/>
    </source>
</evidence>
<evidence type="ECO:0000313" key="2">
    <source>
        <dbReference type="Proteomes" id="UP000810292"/>
    </source>
</evidence>
<organism evidence="1 2">
    <name type="scientific">Candidatus Ornithospirochaeta stercoravium</name>
    <dbReference type="NCBI Taxonomy" id="2840897"/>
    <lineage>
        <taxon>Bacteria</taxon>
        <taxon>Pseudomonadati</taxon>
        <taxon>Spirochaetota</taxon>
        <taxon>Spirochaetia</taxon>
        <taxon>Spirochaetales</taxon>
        <taxon>Spirochaetaceae</taxon>
        <taxon>Spirochaetaceae incertae sedis</taxon>
        <taxon>Candidatus Ornithospirochaeta</taxon>
    </lineage>
</organism>
<dbReference type="EMBL" id="JADIMF010000043">
    <property type="protein sequence ID" value="MBO8468677.1"/>
    <property type="molecule type" value="Genomic_DNA"/>
</dbReference>
<proteinExistence type="predicted"/>
<comment type="caution">
    <text evidence="1">The sequence shown here is derived from an EMBL/GenBank/DDBJ whole genome shotgun (WGS) entry which is preliminary data.</text>
</comment>
<gene>
    <name evidence="1" type="ORF">IAA72_02700</name>
</gene>
<sequence length="148" mass="16637">MIIYKDEASALDFPTIPMKDSAVKARYSLDGMEIIYHRGPELRGDDVMIYTPYSMTVHYDGVCIFTVSIEEDDLRALSPMLGESIRDLQNEYGVRGFYGKPMISLYGNDEKESLGQYLGSMDEEAVAEFLLSVIYDSFDTAEDAVKLG</sequence>
<dbReference type="Proteomes" id="UP000810292">
    <property type="component" value="Unassembled WGS sequence"/>
</dbReference>
<reference evidence="1" key="2">
    <citation type="journal article" date="2021" name="PeerJ">
        <title>Extensive microbial diversity within the chicken gut microbiome revealed by metagenomics and culture.</title>
        <authorList>
            <person name="Gilroy R."/>
            <person name="Ravi A."/>
            <person name="Getino M."/>
            <person name="Pursley I."/>
            <person name="Horton D.L."/>
            <person name="Alikhan N.F."/>
            <person name="Baker D."/>
            <person name="Gharbi K."/>
            <person name="Hall N."/>
            <person name="Watson M."/>
            <person name="Adriaenssens E.M."/>
            <person name="Foster-Nyarko E."/>
            <person name="Jarju S."/>
            <person name="Secka A."/>
            <person name="Antonio M."/>
            <person name="Oren A."/>
            <person name="Chaudhuri R.R."/>
            <person name="La Ragione R."/>
            <person name="Hildebrand F."/>
            <person name="Pallen M.J."/>
        </authorList>
    </citation>
    <scope>NUCLEOTIDE SEQUENCE</scope>
    <source>
        <strain evidence="1">14700</strain>
    </source>
</reference>
<dbReference type="AlphaFoldDB" id="A0A9D9NCG3"/>
<name>A0A9D9NCG3_9SPIO</name>